<comment type="catalytic activity">
    <reaction evidence="13">
        <text>[molybdopterin-synthase sulfur-carrier protein]-C-terminal Gly-Gly + ATP + H(+) = [molybdopterin-synthase sulfur-carrier protein]-C-terminal Gly-Gly-AMP + diphosphate</text>
        <dbReference type="Rhea" id="RHEA:43616"/>
        <dbReference type="Rhea" id="RHEA-COMP:12159"/>
        <dbReference type="Rhea" id="RHEA-COMP:12202"/>
        <dbReference type="ChEBI" id="CHEBI:15378"/>
        <dbReference type="ChEBI" id="CHEBI:30616"/>
        <dbReference type="ChEBI" id="CHEBI:33019"/>
        <dbReference type="ChEBI" id="CHEBI:90618"/>
        <dbReference type="ChEBI" id="CHEBI:90778"/>
        <dbReference type="EC" id="2.7.7.80"/>
    </reaction>
</comment>
<evidence type="ECO:0000256" key="12">
    <source>
        <dbReference type="ARBA" id="ARBA00043893"/>
    </source>
</evidence>
<comment type="pathway">
    <text evidence="13">Cofactor biosynthesis; molybdopterin biosynthesis.</text>
</comment>
<comment type="cofactor">
    <cofactor evidence="13">
        <name>Zn(2+)</name>
        <dbReference type="ChEBI" id="CHEBI:29105"/>
    </cofactor>
    <text evidence="13">Binds 1 zinc ion per subunit.</text>
</comment>
<dbReference type="InterPro" id="IPR036873">
    <property type="entry name" value="Rhodanese-like_dom_sf"/>
</dbReference>
<keyword evidence="9 13" id="KW-0862">Zinc</keyword>
<feature type="region of interest" description="Disordered" evidence="14">
    <location>
        <begin position="33"/>
        <end position="53"/>
    </location>
</feature>
<dbReference type="PANTHER" id="PTHR10953">
    <property type="entry name" value="UBIQUITIN-ACTIVATING ENZYME E1"/>
    <property type="match status" value="1"/>
</dbReference>
<dbReference type="GO" id="GO:0032447">
    <property type="term" value="P:protein urmylation"/>
    <property type="evidence" value="ECO:0007669"/>
    <property type="project" value="TreeGrafter"/>
</dbReference>
<keyword evidence="5 16" id="KW-0548">Nucleotidyltransferase</keyword>
<protein>
    <recommendedName>
        <fullName evidence="13">Adenylyltransferase and sulfurtransferase uba4</fullName>
    </recommendedName>
    <alternativeName>
        <fullName evidence="13">Common component for nitrate reductase and xanthine dehydrogenase protein F</fullName>
    </alternativeName>
    <alternativeName>
        <fullName evidence="13">Ubiquitin-like protein activator 4</fullName>
    </alternativeName>
    <domain>
        <recommendedName>
            <fullName evidence="13">Molybdopterin-synthase adenylyltransferase</fullName>
            <ecNumber evidence="13">2.7.7.80</ecNumber>
        </recommendedName>
        <alternativeName>
            <fullName evidence="13">Adenylyltransferase uba4</fullName>
        </alternativeName>
        <alternativeName>
            <fullName evidence="13">Sulfur carrier protein MOCS2A adenylyltransferase</fullName>
        </alternativeName>
    </domain>
    <domain>
        <recommendedName>
            <fullName evidence="13">Molybdopterin-synthase sulfurtransferase</fullName>
            <ecNumber evidence="13">2.8.1.11</ecNumber>
        </recommendedName>
        <alternativeName>
            <fullName evidence="13">Sulfurtransferase uba4</fullName>
        </alternativeName>
        <alternativeName>
            <fullName evidence="13">Sulfur carrier protein MOCS2A sulfurtransferase</fullName>
        </alternativeName>
    </domain>
</protein>
<evidence type="ECO:0000313" key="17">
    <source>
        <dbReference type="Proteomes" id="UP000572817"/>
    </source>
</evidence>
<keyword evidence="6 13" id="KW-0479">Metal-binding</keyword>
<keyword evidence="10 13" id="KW-0067">ATP-binding</keyword>
<feature type="binding site" evidence="13">
    <location>
        <position position="367"/>
    </location>
    <ligand>
        <name>Zn(2+)</name>
        <dbReference type="ChEBI" id="CHEBI:29105"/>
    </ligand>
</feature>
<dbReference type="GO" id="GO:0005829">
    <property type="term" value="C:cytosol"/>
    <property type="evidence" value="ECO:0007669"/>
    <property type="project" value="UniProtKB-SubCell"/>
</dbReference>
<evidence type="ECO:0000256" key="13">
    <source>
        <dbReference type="HAMAP-Rule" id="MF_03049"/>
    </source>
</evidence>
<comment type="caution">
    <text evidence="16">The sequence shown here is derived from an EMBL/GenBank/DDBJ whole genome shotgun (WGS) entry which is preliminary data.</text>
</comment>
<dbReference type="Gene3D" id="3.40.250.10">
    <property type="entry name" value="Rhodanese-like domain"/>
    <property type="match status" value="1"/>
</dbReference>
<feature type="binding site" evidence="13">
    <location>
        <begin position="209"/>
        <end position="210"/>
    </location>
    <ligand>
        <name>ATP</name>
        <dbReference type="ChEBI" id="CHEBI:30616"/>
    </ligand>
</feature>
<keyword evidence="8" id="KW-0833">Ubl conjugation pathway</keyword>
<feature type="domain" description="Rhodanese" evidence="15">
    <location>
        <begin position="432"/>
        <end position="569"/>
    </location>
</feature>
<comment type="similarity">
    <text evidence="13">In the N-terminal section; belongs to the HesA/MoeB/ThiF family. UBA4 subfamily.</text>
</comment>
<proteinExistence type="inferred from homology"/>
<dbReference type="EC" id="2.8.1.11" evidence="13"/>
<evidence type="ECO:0000256" key="4">
    <source>
        <dbReference type="ARBA" id="ARBA00022694"/>
    </source>
</evidence>
<dbReference type="PROSITE" id="PS50206">
    <property type="entry name" value="RHODANESE_3"/>
    <property type="match status" value="1"/>
</dbReference>
<dbReference type="GO" id="GO:0061604">
    <property type="term" value="F:molybdopterin-synthase sulfurtransferase activity"/>
    <property type="evidence" value="ECO:0007669"/>
    <property type="project" value="UniProtKB-EC"/>
</dbReference>
<evidence type="ECO:0000256" key="7">
    <source>
        <dbReference type="ARBA" id="ARBA00022741"/>
    </source>
</evidence>
<comment type="subcellular location">
    <subcellularLocation>
        <location evidence="1">Cytoplasm</location>
        <location evidence="1">Cytosol</location>
    </subcellularLocation>
</comment>
<evidence type="ECO:0000256" key="11">
    <source>
        <dbReference type="ARBA" id="ARBA00023268"/>
    </source>
</evidence>
<feature type="active site" description="Glycyl thioester intermediate; for adenylyltransferase activity" evidence="13">
    <location>
        <position position="275"/>
    </location>
</feature>
<dbReference type="SMART" id="SM00450">
    <property type="entry name" value="RHOD"/>
    <property type="match status" value="1"/>
</dbReference>
<evidence type="ECO:0000256" key="5">
    <source>
        <dbReference type="ARBA" id="ARBA00022695"/>
    </source>
</evidence>
<sequence>MPIDSTIASLQHEIASCERQLQRLKQQLADAEARAQSSSLSDTSLPAETFHGDADHNTQFLGGALGGGLPDEWQAELLAVLEQPAQGNQRKRWPLEKQEYRRYGRQLIMPEVGLQVGAGGLGCPAAAYIAGAGVGTLGIVDGDTVEESNLHRQILHSTSKVGMSKVESALNNLKSLNPNVRYYSYNTRLSPQNALDIFSEYDLILDCTDTPASRYLISDTCVQLGKPLVSASALRTEGQLMILNNPPRAPGDPSGGPCYRCVFPKPPPAESVVSCGEGGILGPVVGVMGVLQALEAIKLIAAGIEKLQSPSEDTMMEIDGASPNSSGRQQSTGSTNSKPSLLLFSAYSNPQFRSFGLRTRKPKCAACSAHATVTPEALMSGSMDYVQFCGAVSPIDALNPEERISALDYEQARATSLISGVNGSSPLANGSSGAQHILLDVREKVQFDLAHLDGSINIPFSDIVATSVPTRTTPVSASTPATPATGSTGSPSSPKQAGGGEEQRPSWLAELQKLPAEQPIVVTCRLGNDSQLAVRKMKALGLDDGGKRKIVDVRGGLKAWRETVDADFPDY</sequence>
<keyword evidence="3 13" id="KW-0808">Transferase</keyword>
<dbReference type="UniPathway" id="UPA00344"/>
<evidence type="ECO:0000256" key="14">
    <source>
        <dbReference type="SAM" id="MobiDB-lite"/>
    </source>
</evidence>
<dbReference type="InterPro" id="IPR035985">
    <property type="entry name" value="Ubiquitin-activating_enz"/>
</dbReference>
<evidence type="ECO:0000313" key="16">
    <source>
        <dbReference type="EMBL" id="KAF4301960.1"/>
    </source>
</evidence>
<dbReference type="GO" id="GO:0061605">
    <property type="term" value="F:molybdopterin-synthase adenylyltransferase activity"/>
    <property type="evidence" value="ECO:0007669"/>
    <property type="project" value="UniProtKB-EC"/>
</dbReference>
<keyword evidence="11 13" id="KW-0511">Multifunctional enzyme</keyword>
<keyword evidence="4 13" id="KW-0819">tRNA processing</keyword>
<evidence type="ECO:0000256" key="3">
    <source>
        <dbReference type="ARBA" id="ARBA00022679"/>
    </source>
</evidence>
<dbReference type="Pfam" id="PF00581">
    <property type="entry name" value="Rhodanese"/>
    <property type="match status" value="1"/>
</dbReference>
<comment type="function">
    <text evidence="12">Plays a central role in 2-thiolation of mcm(5)S(2)U at tRNA wobble positions of cytosolic tRNA(Lys), tRNA(Glu) and tRNA(Gln). Also essential during biosynthesis of the molybdenum cofactor. Acts by mediating the C-terminal thiocarboxylation of sulfur carriers urm1 and mocs2a. Its N-terminus first activates urm1 and mocs2a as acyl-adenylates (-COAMP), then the persulfide sulfur on the catalytic cysteine is transferred to urm1 and mocs2a to form thiocarboxylation (-COSH) of their C-terminus. The reaction probably involves hydrogen sulfide that is generated from the persulfide intermediate and that acts as a nucleophile towards urm1 and mocs2a. Subsequently, a transient disulfide bond is formed. Does not use thiosulfate as sulfur donor; nfs1 probably acting as a sulfur donor for thiocarboxylation reactions.</text>
</comment>
<feature type="binding site" evidence="13">
    <location>
        <position position="364"/>
    </location>
    <ligand>
        <name>Zn(2+)</name>
        <dbReference type="ChEBI" id="CHEBI:29105"/>
    </ligand>
</feature>
<keyword evidence="2 13" id="KW-0963">Cytoplasm</keyword>
<dbReference type="PANTHER" id="PTHR10953:SF102">
    <property type="entry name" value="ADENYLYLTRANSFERASE AND SULFURTRANSFERASE MOCS3"/>
    <property type="match status" value="1"/>
</dbReference>
<dbReference type="InterPro" id="IPR028885">
    <property type="entry name" value="MOCS3/Uba4"/>
</dbReference>
<dbReference type="GO" id="GO:0046872">
    <property type="term" value="F:metal ion binding"/>
    <property type="evidence" value="ECO:0007669"/>
    <property type="project" value="UniProtKB-KW"/>
</dbReference>
<dbReference type="UniPathway" id="UPA00988"/>
<evidence type="ECO:0000256" key="1">
    <source>
        <dbReference type="ARBA" id="ARBA00004514"/>
    </source>
</evidence>
<dbReference type="InterPro" id="IPR000594">
    <property type="entry name" value="ThiF_NAD_FAD-bd"/>
</dbReference>
<dbReference type="EMBL" id="WWBZ02000073">
    <property type="protein sequence ID" value="KAF4301960.1"/>
    <property type="molecule type" value="Genomic_DNA"/>
</dbReference>
<feature type="compositionally biased region" description="Polar residues" evidence="14">
    <location>
        <begin position="35"/>
        <end position="46"/>
    </location>
</feature>
<dbReference type="GO" id="GO:0005524">
    <property type="term" value="F:ATP binding"/>
    <property type="evidence" value="ECO:0007669"/>
    <property type="project" value="UniProtKB-KW"/>
</dbReference>
<keyword evidence="7 13" id="KW-0547">Nucleotide-binding</keyword>
<dbReference type="Pfam" id="PF00899">
    <property type="entry name" value="ThiF"/>
    <property type="match status" value="1"/>
</dbReference>
<dbReference type="Proteomes" id="UP000572817">
    <property type="component" value="Unassembled WGS sequence"/>
</dbReference>
<dbReference type="AlphaFoldDB" id="A0A8H4MYA8"/>
<feature type="binding site" evidence="13">
    <location>
        <position position="261"/>
    </location>
    <ligand>
        <name>Zn(2+)</name>
        <dbReference type="ChEBI" id="CHEBI:29105"/>
    </ligand>
</feature>
<comment type="catalytic activity">
    <reaction evidence="13">
        <text>[molybdopterin-synthase sulfur-carrier protein]-C-terminal Gly-Gly-AMP + S-sulfanyl-L-cysteinyl-[cysteine desulfurase] + AH2 = [molybdopterin-synthase sulfur-carrier protein]-C-terminal-Gly-aminoethanethioate + L-cysteinyl-[cysteine desulfurase] + A + AMP + 2 H(+)</text>
        <dbReference type="Rhea" id="RHEA:48612"/>
        <dbReference type="Rhea" id="RHEA-COMP:12157"/>
        <dbReference type="Rhea" id="RHEA-COMP:12158"/>
        <dbReference type="Rhea" id="RHEA-COMP:12159"/>
        <dbReference type="Rhea" id="RHEA-COMP:19907"/>
        <dbReference type="ChEBI" id="CHEBI:13193"/>
        <dbReference type="ChEBI" id="CHEBI:15378"/>
        <dbReference type="ChEBI" id="CHEBI:17499"/>
        <dbReference type="ChEBI" id="CHEBI:29950"/>
        <dbReference type="ChEBI" id="CHEBI:61963"/>
        <dbReference type="ChEBI" id="CHEBI:90618"/>
        <dbReference type="ChEBI" id="CHEBI:232372"/>
        <dbReference type="ChEBI" id="CHEBI:456215"/>
        <dbReference type="EC" id="2.8.1.11"/>
    </reaction>
</comment>
<dbReference type="GO" id="GO:0002143">
    <property type="term" value="P:tRNA wobble position uridine thiolation"/>
    <property type="evidence" value="ECO:0007669"/>
    <property type="project" value="InterPro"/>
</dbReference>
<dbReference type="InterPro" id="IPR045886">
    <property type="entry name" value="ThiF/MoeB/HesA"/>
</dbReference>
<evidence type="ECO:0000256" key="2">
    <source>
        <dbReference type="ARBA" id="ARBA00022490"/>
    </source>
</evidence>
<feature type="binding site" evidence="13">
    <location>
        <position position="141"/>
    </location>
    <ligand>
        <name>ATP</name>
        <dbReference type="ChEBI" id="CHEBI:30616"/>
    </ligand>
</feature>
<evidence type="ECO:0000256" key="10">
    <source>
        <dbReference type="ARBA" id="ARBA00022840"/>
    </source>
</evidence>
<dbReference type="OrthoDB" id="10261062at2759"/>
<feature type="compositionally biased region" description="Polar residues" evidence="14">
    <location>
        <begin position="322"/>
        <end position="336"/>
    </location>
</feature>
<feature type="binding site" evidence="13">
    <location>
        <position position="120"/>
    </location>
    <ligand>
        <name>ATP</name>
        <dbReference type="ChEBI" id="CHEBI:30616"/>
    </ligand>
</feature>
<feature type="binding site" evidence="13">
    <location>
        <begin position="148"/>
        <end position="152"/>
    </location>
    <ligand>
        <name>ATP</name>
        <dbReference type="ChEBI" id="CHEBI:30616"/>
    </ligand>
</feature>
<dbReference type="GO" id="GO:0004792">
    <property type="term" value="F:thiosulfate-cyanide sulfurtransferase activity"/>
    <property type="evidence" value="ECO:0007669"/>
    <property type="project" value="TreeGrafter"/>
</dbReference>
<feature type="region of interest" description="Disordered" evidence="14">
    <location>
        <begin position="315"/>
        <end position="336"/>
    </location>
</feature>
<name>A0A8H4MYA8_9PEZI</name>
<accession>A0A8H4MYA8</accession>
<feature type="compositionally biased region" description="Low complexity" evidence="14">
    <location>
        <begin position="471"/>
        <end position="494"/>
    </location>
</feature>
<evidence type="ECO:0000256" key="8">
    <source>
        <dbReference type="ARBA" id="ARBA00022786"/>
    </source>
</evidence>
<feature type="region of interest" description="Disordered" evidence="14">
    <location>
        <begin position="471"/>
        <end position="504"/>
    </location>
</feature>
<dbReference type="HAMAP" id="MF_03049">
    <property type="entry name" value="MOCS3_Uba4"/>
    <property type="match status" value="1"/>
</dbReference>
<gene>
    <name evidence="13" type="primary">uba4</name>
    <name evidence="13" type="synonym">cnxF</name>
    <name evidence="16" type="ORF">GTA08_BOTSDO09861</name>
</gene>
<dbReference type="EC" id="2.7.7.80" evidence="13"/>
<reference evidence="16" key="1">
    <citation type="submission" date="2020-04" db="EMBL/GenBank/DDBJ databases">
        <title>Genome Assembly and Annotation of Botryosphaeria dothidea sdau 11-99, a Latent Pathogen of Apple Fruit Ring Rot in China.</title>
        <authorList>
            <person name="Yu C."/>
            <person name="Diao Y."/>
            <person name="Lu Q."/>
            <person name="Zhao J."/>
            <person name="Cui S."/>
            <person name="Peng C."/>
            <person name="He B."/>
            <person name="Liu H."/>
        </authorList>
    </citation>
    <scope>NUCLEOTIDE SEQUENCE [LARGE SCALE GENOMIC DNA]</scope>
    <source>
        <strain evidence="16">Sdau11-99</strain>
    </source>
</reference>
<feature type="binding site" evidence="13">
    <location>
        <position position="258"/>
    </location>
    <ligand>
        <name>Zn(2+)</name>
        <dbReference type="ChEBI" id="CHEBI:29105"/>
    </ligand>
</feature>
<dbReference type="SUPFAM" id="SSF69572">
    <property type="entry name" value="Activating enzymes of the ubiquitin-like proteins"/>
    <property type="match status" value="1"/>
</dbReference>
<comment type="pathway">
    <text evidence="13">tRNA modification; 5-methoxycarbonylmethyl-2-thiouridine-tRNA biosynthesis.</text>
</comment>
<dbReference type="GO" id="GO:0006777">
    <property type="term" value="P:Mo-molybdopterin cofactor biosynthetic process"/>
    <property type="evidence" value="ECO:0007669"/>
    <property type="project" value="UniProtKB-UniRule"/>
</dbReference>
<evidence type="ECO:0000256" key="9">
    <source>
        <dbReference type="ARBA" id="ARBA00022833"/>
    </source>
</evidence>
<evidence type="ECO:0000259" key="15">
    <source>
        <dbReference type="PROSITE" id="PS50206"/>
    </source>
</evidence>
<dbReference type="Gene3D" id="3.40.50.720">
    <property type="entry name" value="NAD(P)-binding Rossmann-like Domain"/>
    <property type="match status" value="1"/>
</dbReference>
<organism evidence="16 17">
    <name type="scientific">Botryosphaeria dothidea</name>
    <dbReference type="NCBI Taxonomy" id="55169"/>
    <lineage>
        <taxon>Eukaryota</taxon>
        <taxon>Fungi</taxon>
        <taxon>Dikarya</taxon>
        <taxon>Ascomycota</taxon>
        <taxon>Pezizomycotina</taxon>
        <taxon>Dothideomycetes</taxon>
        <taxon>Dothideomycetes incertae sedis</taxon>
        <taxon>Botryosphaeriales</taxon>
        <taxon>Botryosphaeriaceae</taxon>
        <taxon>Botryosphaeria</taxon>
    </lineage>
</organism>
<feature type="active site" description="Cysteine persulfide intermediate; for sulfurtransferase activity" evidence="13">
    <location>
        <position position="524"/>
    </location>
</feature>
<feature type="binding site" evidence="13">
    <location>
        <position position="165"/>
    </location>
    <ligand>
        <name>ATP</name>
        <dbReference type="ChEBI" id="CHEBI:30616"/>
    </ligand>
</feature>
<keyword evidence="17" id="KW-1185">Reference proteome</keyword>
<comment type="function">
    <text evidence="13">Plays a central role in 2-thiolation of mcm(5)S(2)U at tRNA wobble positions of cytosolic tRNA(Lys), tRNA(Glu) and tRNA(Gln). Also essential during biosynthesis of the molybdenum cofactor. Acts by mediating the C-terminal thiocarboxylation of sulfur carriers urm1 and MOCS2A. Its N-terminus first activates urm1 and MOCS2A as acyl-adenylates (-COAMP), then the persulfide sulfur on the catalytic cysteine is transferred to urm1 and MOCS2A to form thiocarboxylation (-COSH) of their C-terminus. The reaction probably involves hydrogen sulfide that is generated from the persulfide intermediate and that acts as nucleophile towards urm1 and MOCS2A. Subsequently, a transient disulfide bond is formed. Does not use thiosulfate as sulfur donor; nfs1 probably acting as a sulfur donor for thiocarboxylation reactions.</text>
</comment>
<dbReference type="GO" id="GO:0042292">
    <property type="term" value="F:URM1 activating enzyme activity"/>
    <property type="evidence" value="ECO:0007669"/>
    <property type="project" value="TreeGrafter"/>
</dbReference>
<dbReference type="InterPro" id="IPR001763">
    <property type="entry name" value="Rhodanese-like_dom"/>
</dbReference>
<dbReference type="SUPFAM" id="SSF52821">
    <property type="entry name" value="Rhodanese/Cell cycle control phosphatase"/>
    <property type="match status" value="1"/>
</dbReference>
<evidence type="ECO:0000256" key="6">
    <source>
        <dbReference type="ARBA" id="ARBA00022723"/>
    </source>
</evidence>
<keyword evidence="13" id="KW-0501">Molybdenum cofactor biosynthesis</keyword>
<dbReference type="CDD" id="cd00757">
    <property type="entry name" value="ThiF_MoeB_HesA_family"/>
    <property type="match status" value="1"/>
</dbReference>